<name>A0A8H4ASI7_GIGMA</name>
<reference evidence="1 2" key="1">
    <citation type="journal article" date="2019" name="Environ. Microbiol.">
        <title>At the nexus of three kingdoms: the genome of the mycorrhizal fungus Gigaspora margarita provides insights into plant, endobacterial and fungal interactions.</title>
        <authorList>
            <person name="Venice F."/>
            <person name="Ghignone S."/>
            <person name="Salvioli di Fossalunga A."/>
            <person name="Amselem J."/>
            <person name="Novero M."/>
            <person name="Xianan X."/>
            <person name="Sedzielewska Toro K."/>
            <person name="Morin E."/>
            <person name="Lipzen A."/>
            <person name="Grigoriev I.V."/>
            <person name="Henrissat B."/>
            <person name="Martin F.M."/>
            <person name="Bonfante P."/>
        </authorList>
    </citation>
    <scope>NUCLEOTIDE SEQUENCE [LARGE SCALE GENOMIC DNA]</scope>
    <source>
        <strain evidence="1 2">BEG34</strain>
    </source>
</reference>
<gene>
    <name evidence="1" type="ORF">F8M41_013166</name>
</gene>
<sequence>MEFLITSKFLKNVTQLRKQIKESLVIEIRITNNSISCYNHEGEPVTFAFAQDITIKPMEEARMSLYLSDLNRIDIPIRVLEKVYGETWDDQIVYIRDKLRENRLDQISLLKFYYFLGE</sequence>
<proteinExistence type="predicted"/>
<accession>A0A8H4ASI7</accession>
<organism evidence="1 2">
    <name type="scientific">Gigaspora margarita</name>
    <dbReference type="NCBI Taxonomy" id="4874"/>
    <lineage>
        <taxon>Eukaryota</taxon>
        <taxon>Fungi</taxon>
        <taxon>Fungi incertae sedis</taxon>
        <taxon>Mucoromycota</taxon>
        <taxon>Glomeromycotina</taxon>
        <taxon>Glomeromycetes</taxon>
        <taxon>Diversisporales</taxon>
        <taxon>Gigasporaceae</taxon>
        <taxon>Gigaspora</taxon>
    </lineage>
</organism>
<dbReference type="OrthoDB" id="2421164at2759"/>
<protein>
    <submittedName>
        <fullName evidence="1">Uncharacterized protein</fullName>
    </submittedName>
</protein>
<dbReference type="AlphaFoldDB" id="A0A8H4ASI7"/>
<evidence type="ECO:0000313" key="2">
    <source>
        <dbReference type="Proteomes" id="UP000439903"/>
    </source>
</evidence>
<evidence type="ECO:0000313" key="1">
    <source>
        <dbReference type="EMBL" id="KAF0528476.1"/>
    </source>
</evidence>
<dbReference type="Proteomes" id="UP000439903">
    <property type="component" value="Unassembled WGS sequence"/>
</dbReference>
<keyword evidence="2" id="KW-1185">Reference proteome</keyword>
<comment type="caution">
    <text evidence="1">The sequence shown here is derived from an EMBL/GenBank/DDBJ whole genome shotgun (WGS) entry which is preliminary data.</text>
</comment>
<dbReference type="EMBL" id="WTPW01000268">
    <property type="protein sequence ID" value="KAF0528476.1"/>
    <property type="molecule type" value="Genomic_DNA"/>
</dbReference>